<evidence type="ECO:0000313" key="5">
    <source>
        <dbReference type="EMBL" id="SMO80044.1"/>
    </source>
</evidence>
<dbReference type="SUPFAM" id="SSF89623">
    <property type="entry name" value="Ribose/Galactose isomerase RpiB/AlsB"/>
    <property type="match status" value="1"/>
</dbReference>
<dbReference type="AlphaFoldDB" id="A0A521E7Z3"/>
<keyword evidence="2 5" id="KW-0413">Isomerase</keyword>
<gene>
    <name evidence="5" type="ORF">SAMN06269117_1355</name>
</gene>
<evidence type="ECO:0000256" key="2">
    <source>
        <dbReference type="ARBA" id="ARBA00023235"/>
    </source>
</evidence>
<dbReference type="NCBIfam" id="NF004051">
    <property type="entry name" value="PRK05571.1"/>
    <property type="match status" value="1"/>
</dbReference>
<dbReference type="Proteomes" id="UP000317315">
    <property type="component" value="Unassembled WGS sequence"/>
</dbReference>
<dbReference type="EMBL" id="FXTM01000035">
    <property type="protein sequence ID" value="SMO80044.1"/>
    <property type="molecule type" value="Genomic_DNA"/>
</dbReference>
<dbReference type="PIRSF" id="PIRSF005384">
    <property type="entry name" value="RpiB_LacA_B"/>
    <property type="match status" value="1"/>
</dbReference>
<feature type="binding site" evidence="4">
    <location>
        <position position="123"/>
    </location>
    <ligand>
        <name>D-ribulose 5-phosphate</name>
        <dbReference type="ChEBI" id="CHEBI:58121"/>
    </ligand>
</feature>
<evidence type="ECO:0000256" key="4">
    <source>
        <dbReference type="PIRSR" id="PIRSR005384-2"/>
    </source>
</evidence>
<proteinExistence type="inferred from homology"/>
<feature type="binding site" evidence="4">
    <location>
        <position position="146"/>
    </location>
    <ligand>
        <name>D-ribulose 5-phosphate</name>
        <dbReference type="ChEBI" id="CHEBI:58121"/>
    </ligand>
</feature>
<name>A0A521E7Z3_9BACT</name>
<dbReference type="PANTHER" id="PTHR43732">
    <property type="entry name" value="RIBOSE 5-PHOSPHATE ISOMERASE-RELATED"/>
    <property type="match status" value="1"/>
</dbReference>
<accession>A0A521E7Z3</accession>
<dbReference type="InterPro" id="IPR051812">
    <property type="entry name" value="SPI_LacAB/RpiB"/>
</dbReference>
<evidence type="ECO:0000256" key="1">
    <source>
        <dbReference type="ARBA" id="ARBA00008754"/>
    </source>
</evidence>
<dbReference type="InterPro" id="IPR036569">
    <property type="entry name" value="RpiB_LacA_LacB_sf"/>
</dbReference>
<dbReference type="GO" id="GO:0005975">
    <property type="term" value="P:carbohydrate metabolic process"/>
    <property type="evidence" value="ECO:0007669"/>
    <property type="project" value="InterPro"/>
</dbReference>
<dbReference type="Pfam" id="PF02502">
    <property type="entry name" value="LacAB_rpiB"/>
    <property type="match status" value="1"/>
</dbReference>
<feature type="binding site" evidence="4">
    <location>
        <position position="150"/>
    </location>
    <ligand>
        <name>D-ribulose 5-phosphate</name>
        <dbReference type="ChEBI" id="CHEBI:58121"/>
    </ligand>
</feature>
<dbReference type="InterPro" id="IPR004785">
    <property type="entry name" value="RpiB"/>
</dbReference>
<keyword evidence="6" id="KW-1185">Reference proteome</keyword>
<sequence>MVELEYNSATKEVNVKVALACDHGGFRLKEVIKGYLEELGVEYVDYGTYSEESVDYPDFAYKAAKGIINGEADRGIFICGTGIGISISANKVKGIRAALCYNIYAAEMSRRHNNSNVLCLGGRVLGDELAKAIVKVWLETPFDGGRHERRIRKISEIENKECGG</sequence>
<comment type="similarity">
    <text evidence="1">Belongs to the LacAB/RpiB family.</text>
</comment>
<evidence type="ECO:0000313" key="6">
    <source>
        <dbReference type="Proteomes" id="UP000317315"/>
    </source>
</evidence>
<feature type="active site" description="Proton acceptor" evidence="3">
    <location>
        <position position="79"/>
    </location>
</feature>
<dbReference type="NCBIfam" id="TIGR00689">
    <property type="entry name" value="rpiB_lacA_lacB"/>
    <property type="match status" value="1"/>
</dbReference>
<feature type="active site" description="Proton donor" evidence="3">
    <location>
        <position position="112"/>
    </location>
</feature>
<evidence type="ECO:0000256" key="3">
    <source>
        <dbReference type="PIRSR" id="PIRSR005384-1"/>
    </source>
</evidence>
<dbReference type="GO" id="GO:0016861">
    <property type="term" value="F:intramolecular oxidoreductase activity, interconverting aldoses and ketoses"/>
    <property type="evidence" value="ECO:0007669"/>
    <property type="project" value="UniProtKB-ARBA"/>
</dbReference>
<dbReference type="InterPro" id="IPR003500">
    <property type="entry name" value="RpiB_LacA_LacB"/>
</dbReference>
<feature type="binding site" evidence="4">
    <location>
        <position position="113"/>
    </location>
    <ligand>
        <name>D-ribulose 5-phosphate</name>
        <dbReference type="ChEBI" id="CHEBI:58121"/>
    </ligand>
</feature>
<dbReference type="PANTHER" id="PTHR43732:SF1">
    <property type="entry name" value="RIBOSE 5-PHOSPHATE ISOMERASE"/>
    <property type="match status" value="1"/>
</dbReference>
<feature type="binding site" evidence="4">
    <location>
        <begin position="80"/>
        <end position="84"/>
    </location>
    <ligand>
        <name>D-ribulose 5-phosphate</name>
        <dbReference type="ChEBI" id="CHEBI:58121"/>
    </ligand>
</feature>
<dbReference type="NCBIfam" id="TIGR01120">
    <property type="entry name" value="rpiB"/>
    <property type="match status" value="1"/>
</dbReference>
<feature type="binding site" evidence="4">
    <location>
        <begin position="22"/>
        <end position="23"/>
    </location>
    <ligand>
        <name>D-ribulose 5-phosphate</name>
        <dbReference type="ChEBI" id="CHEBI:58121"/>
    </ligand>
</feature>
<dbReference type="Gene3D" id="3.40.1400.10">
    <property type="entry name" value="Sugar-phosphate isomerase, RpiB/LacA/LacB"/>
    <property type="match status" value="1"/>
</dbReference>
<protein>
    <submittedName>
        <fullName evidence="5">Ribose 5-phosphate isomerase B</fullName>
    </submittedName>
</protein>
<reference evidence="5 6" key="1">
    <citation type="submission" date="2017-05" db="EMBL/GenBank/DDBJ databases">
        <authorList>
            <person name="Varghese N."/>
            <person name="Submissions S."/>
        </authorList>
    </citation>
    <scope>NUCLEOTIDE SEQUENCE [LARGE SCALE GENOMIC DNA]</scope>
    <source>
        <strain evidence="5 6">DSM 16304</strain>
    </source>
</reference>
<organism evidence="5 6">
    <name type="scientific">Balnearium lithotrophicum</name>
    <dbReference type="NCBI Taxonomy" id="223788"/>
    <lineage>
        <taxon>Bacteria</taxon>
        <taxon>Pseudomonadati</taxon>
        <taxon>Aquificota</taxon>
        <taxon>Aquificia</taxon>
        <taxon>Desulfurobacteriales</taxon>
        <taxon>Desulfurobacteriaceae</taxon>
        <taxon>Balnearium</taxon>
    </lineage>
</organism>